<dbReference type="Gene3D" id="3.30.30.10">
    <property type="entry name" value="Knottin, scorpion toxin-like"/>
    <property type="match status" value="1"/>
</dbReference>
<organism evidence="2 3">
    <name type="scientific">Lupinus luteus</name>
    <name type="common">European yellow lupine</name>
    <dbReference type="NCBI Taxonomy" id="3873"/>
    <lineage>
        <taxon>Eukaryota</taxon>
        <taxon>Viridiplantae</taxon>
        <taxon>Streptophyta</taxon>
        <taxon>Embryophyta</taxon>
        <taxon>Tracheophyta</taxon>
        <taxon>Spermatophyta</taxon>
        <taxon>Magnoliopsida</taxon>
        <taxon>eudicotyledons</taxon>
        <taxon>Gunneridae</taxon>
        <taxon>Pentapetalae</taxon>
        <taxon>rosids</taxon>
        <taxon>fabids</taxon>
        <taxon>Fabales</taxon>
        <taxon>Fabaceae</taxon>
        <taxon>Papilionoideae</taxon>
        <taxon>50 kb inversion clade</taxon>
        <taxon>genistoids sensu lato</taxon>
        <taxon>core genistoids</taxon>
        <taxon>Genisteae</taxon>
        <taxon>Lupinus</taxon>
    </lineage>
</organism>
<reference evidence="2 3" key="1">
    <citation type="submission" date="2024-03" db="EMBL/GenBank/DDBJ databases">
        <authorList>
            <person name="Martinez-Hernandez J."/>
        </authorList>
    </citation>
    <scope>NUCLEOTIDE SEQUENCE [LARGE SCALE GENOMIC DNA]</scope>
</reference>
<comment type="caution">
    <text evidence="2">The sequence shown here is derived from an EMBL/GenBank/DDBJ whole genome shotgun (WGS) entry which is preliminary data.</text>
</comment>
<protein>
    <submittedName>
        <fullName evidence="2">Uncharacterized protein</fullName>
    </submittedName>
</protein>
<accession>A0AAV1WRM4</accession>
<evidence type="ECO:0000256" key="1">
    <source>
        <dbReference type="SAM" id="SignalP"/>
    </source>
</evidence>
<keyword evidence="3" id="KW-1185">Reference proteome</keyword>
<dbReference type="Proteomes" id="UP001497480">
    <property type="component" value="Unassembled WGS sequence"/>
</dbReference>
<proteinExistence type="predicted"/>
<dbReference type="EMBL" id="CAXHTB010000009">
    <property type="protein sequence ID" value="CAL0311965.1"/>
    <property type="molecule type" value="Genomic_DNA"/>
</dbReference>
<evidence type="ECO:0000313" key="2">
    <source>
        <dbReference type="EMBL" id="CAL0311965.1"/>
    </source>
</evidence>
<feature type="chain" id="PRO_5043751895" evidence="1">
    <location>
        <begin position="23"/>
        <end position="88"/>
    </location>
</feature>
<keyword evidence="1" id="KW-0732">Signal</keyword>
<name>A0AAV1WRM4_LUPLU</name>
<gene>
    <name evidence="2" type="ORF">LLUT_LOCUS13025</name>
</gene>
<sequence length="88" mass="9504">MAMLKFIFTLIVGVLLISHGYGFVPIVGNEAEFVPIVGREVCIGTCKDHPNCDEECMAANYFTGLCIPTAPPVPNKCCCVKTNHNSIS</sequence>
<dbReference type="InterPro" id="IPR036574">
    <property type="entry name" value="Scorpion_toxin-like_sf"/>
</dbReference>
<feature type="signal peptide" evidence="1">
    <location>
        <begin position="1"/>
        <end position="22"/>
    </location>
</feature>
<dbReference type="AlphaFoldDB" id="A0AAV1WRM4"/>
<evidence type="ECO:0000313" key="3">
    <source>
        <dbReference type="Proteomes" id="UP001497480"/>
    </source>
</evidence>